<protein>
    <submittedName>
        <fullName evidence="2">Uncharacterized protein</fullName>
    </submittedName>
</protein>
<gene>
    <name evidence="2" type="ORF">CSHISOI_00159</name>
</gene>
<comment type="caution">
    <text evidence="2">The sequence shown here is derived from an EMBL/GenBank/DDBJ whole genome shotgun (WGS) entry which is preliminary data.</text>
</comment>
<evidence type="ECO:0000313" key="3">
    <source>
        <dbReference type="Proteomes" id="UP000326340"/>
    </source>
</evidence>
<organism evidence="2 3">
    <name type="scientific">Colletotrichum shisoi</name>
    <dbReference type="NCBI Taxonomy" id="2078593"/>
    <lineage>
        <taxon>Eukaryota</taxon>
        <taxon>Fungi</taxon>
        <taxon>Dikarya</taxon>
        <taxon>Ascomycota</taxon>
        <taxon>Pezizomycotina</taxon>
        <taxon>Sordariomycetes</taxon>
        <taxon>Hypocreomycetidae</taxon>
        <taxon>Glomerellales</taxon>
        <taxon>Glomerellaceae</taxon>
        <taxon>Colletotrichum</taxon>
        <taxon>Colletotrichum destructivum species complex</taxon>
    </lineage>
</organism>
<feature type="compositionally biased region" description="Basic and acidic residues" evidence="1">
    <location>
        <begin position="1"/>
        <end position="12"/>
    </location>
</feature>
<proteinExistence type="predicted"/>
<dbReference type="AlphaFoldDB" id="A0A5Q4C7D6"/>
<reference evidence="2 3" key="1">
    <citation type="journal article" date="2019" name="Sci. Rep.">
        <title>Colletotrichum shisoi sp. nov., an anthracnose pathogen of Perilla frutescens in Japan: molecular phylogenetic, morphological and genomic evidence.</title>
        <authorList>
            <person name="Gan P."/>
            <person name="Tsushima A."/>
            <person name="Hiroyama R."/>
            <person name="Narusaka M."/>
            <person name="Takano Y."/>
            <person name="Narusaka Y."/>
            <person name="Kawaradani M."/>
            <person name="Damm U."/>
            <person name="Shirasu K."/>
        </authorList>
    </citation>
    <scope>NUCLEOTIDE SEQUENCE [LARGE SCALE GENOMIC DNA]</scope>
    <source>
        <strain evidence="2 3">PG-2018a</strain>
    </source>
</reference>
<feature type="region of interest" description="Disordered" evidence="1">
    <location>
        <begin position="1"/>
        <end position="21"/>
    </location>
</feature>
<evidence type="ECO:0000256" key="1">
    <source>
        <dbReference type="SAM" id="MobiDB-lite"/>
    </source>
</evidence>
<keyword evidence="3" id="KW-1185">Reference proteome</keyword>
<name>A0A5Q4C7D6_9PEZI</name>
<evidence type="ECO:0000313" key="2">
    <source>
        <dbReference type="EMBL" id="TQN75250.1"/>
    </source>
</evidence>
<dbReference type="Proteomes" id="UP000326340">
    <property type="component" value="Unassembled WGS sequence"/>
</dbReference>
<sequence length="21" mass="2089">MGASISRDEREPLLGGSSVAG</sequence>
<accession>A0A5Q4C7D6</accession>
<dbReference type="EMBL" id="PUHP01000005">
    <property type="protein sequence ID" value="TQN75250.1"/>
    <property type="molecule type" value="Genomic_DNA"/>
</dbReference>